<dbReference type="GO" id="GO:0006508">
    <property type="term" value="P:proteolysis"/>
    <property type="evidence" value="ECO:0007669"/>
    <property type="project" value="UniProtKB-KW"/>
</dbReference>
<dbReference type="EMBL" id="UINC01007414">
    <property type="protein sequence ID" value="SVA33176.1"/>
    <property type="molecule type" value="Genomic_DNA"/>
</dbReference>
<evidence type="ECO:0000313" key="8">
    <source>
        <dbReference type="EMBL" id="SVA33176.1"/>
    </source>
</evidence>
<keyword evidence="4" id="KW-0378">Hydrolase</keyword>
<evidence type="ECO:0000256" key="3">
    <source>
        <dbReference type="ARBA" id="ARBA00022763"/>
    </source>
</evidence>
<dbReference type="GO" id="GO:0003697">
    <property type="term" value="F:single-stranded DNA binding"/>
    <property type="evidence" value="ECO:0007669"/>
    <property type="project" value="InterPro"/>
</dbReference>
<evidence type="ECO:0000256" key="5">
    <source>
        <dbReference type="ARBA" id="ARBA00023124"/>
    </source>
</evidence>
<comment type="similarity">
    <text evidence="1">Belongs to the SOS response-associated peptidase family.</text>
</comment>
<evidence type="ECO:0008006" key="9">
    <source>
        <dbReference type="Google" id="ProtNLM"/>
    </source>
</evidence>
<reference evidence="8" key="1">
    <citation type="submission" date="2018-05" db="EMBL/GenBank/DDBJ databases">
        <authorList>
            <person name="Lanie J.A."/>
            <person name="Ng W.-L."/>
            <person name="Kazmierczak K.M."/>
            <person name="Andrzejewski T.M."/>
            <person name="Davidsen T.M."/>
            <person name="Wayne K.J."/>
            <person name="Tettelin H."/>
            <person name="Glass J.I."/>
            <person name="Rusch D."/>
            <person name="Podicherti R."/>
            <person name="Tsui H.-C.T."/>
            <person name="Winkler M.E."/>
        </authorList>
    </citation>
    <scope>NUCLEOTIDE SEQUENCE</scope>
</reference>
<dbReference type="GO" id="GO:0106300">
    <property type="term" value="P:protein-DNA covalent cross-linking repair"/>
    <property type="evidence" value="ECO:0007669"/>
    <property type="project" value="InterPro"/>
</dbReference>
<name>A0A381UYG4_9ZZZZ</name>
<evidence type="ECO:0000256" key="4">
    <source>
        <dbReference type="ARBA" id="ARBA00022801"/>
    </source>
</evidence>
<dbReference type="Pfam" id="PF02586">
    <property type="entry name" value="SRAP"/>
    <property type="match status" value="1"/>
</dbReference>
<keyword evidence="3" id="KW-0227">DNA damage</keyword>
<dbReference type="PANTHER" id="PTHR13604">
    <property type="entry name" value="DC12-RELATED"/>
    <property type="match status" value="1"/>
</dbReference>
<organism evidence="8">
    <name type="scientific">marine metagenome</name>
    <dbReference type="NCBI Taxonomy" id="408172"/>
    <lineage>
        <taxon>unclassified sequences</taxon>
        <taxon>metagenomes</taxon>
        <taxon>ecological metagenomes</taxon>
    </lineage>
</organism>
<keyword evidence="2" id="KW-0645">Protease</keyword>
<dbReference type="InterPro" id="IPR036590">
    <property type="entry name" value="SRAP-like"/>
</dbReference>
<evidence type="ECO:0000256" key="7">
    <source>
        <dbReference type="ARBA" id="ARBA00023239"/>
    </source>
</evidence>
<proteinExistence type="inferred from homology"/>
<dbReference type="Gene3D" id="3.90.1680.10">
    <property type="entry name" value="SOS response associated peptidase-like"/>
    <property type="match status" value="1"/>
</dbReference>
<dbReference type="AlphaFoldDB" id="A0A381UYG4"/>
<dbReference type="GO" id="GO:0008233">
    <property type="term" value="F:peptidase activity"/>
    <property type="evidence" value="ECO:0007669"/>
    <property type="project" value="UniProtKB-KW"/>
</dbReference>
<accession>A0A381UYG4</accession>
<keyword evidence="5" id="KW-0190">Covalent protein-DNA linkage</keyword>
<protein>
    <recommendedName>
        <fullName evidence="9">Abasic site processing protein</fullName>
    </recommendedName>
</protein>
<evidence type="ECO:0000256" key="2">
    <source>
        <dbReference type="ARBA" id="ARBA00022670"/>
    </source>
</evidence>
<evidence type="ECO:0000256" key="1">
    <source>
        <dbReference type="ARBA" id="ARBA00008136"/>
    </source>
</evidence>
<dbReference type="PANTHER" id="PTHR13604:SF0">
    <property type="entry name" value="ABASIC SITE PROCESSING PROTEIN HMCES"/>
    <property type="match status" value="1"/>
</dbReference>
<keyword evidence="6" id="KW-0238">DNA-binding</keyword>
<dbReference type="GO" id="GO:0016829">
    <property type="term" value="F:lyase activity"/>
    <property type="evidence" value="ECO:0007669"/>
    <property type="project" value="UniProtKB-KW"/>
</dbReference>
<evidence type="ECO:0000256" key="6">
    <source>
        <dbReference type="ARBA" id="ARBA00023125"/>
    </source>
</evidence>
<gene>
    <name evidence="8" type="ORF">METZ01_LOCUS86030</name>
</gene>
<feature type="non-terminal residue" evidence="8">
    <location>
        <position position="1"/>
    </location>
</feature>
<keyword evidence="7" id="KW-0456">Lyase</keyword>
<dbReference type="SUPFAM" id="SSF143081">
    <property type="entry name" value="BB1717-like"/>
    <property type="match status" value="1"/>
</dbReference>
<sequence>ILAERFLFDHYDICAQGGFVPSYNIAPTQRVMVVTKESNINVNRVEVMRWGLKPTWIKRQSSSKLLINARSETISEKPSFREAFSNRRCLILADGFYEWEHTTIGKRPVRIQMRETKPFAFAGIWEPGRDNSGKYDPELMRSCAILTTQASKFMEPIHNRMPIIIKPQNEQKWADKEITEPEELEKILSPIADKHMEAWHVSQFVNSPHNNDPLCIKHELKLL</sequence>
<dbReference type="InterPro" id="IPR003738">
    <property type="entry name" value="SRAP"/>
</dbReference>